<name>A0A4Y2CBT6_ARAVE</name>
<dbReference type="AlphaFoldDB" id="A0A4Y2CBT6"/>
<evidence type="ECO:0000313" key="2">
    <source>
        <dbReference type="EMBL" id="GBM01690.1"/>
    </source>
</evidence>
<protein>
    <submittedName>
        <fullName evidence="2">Uncharacterized protein</fullName>
    </submittedName>
</protein>
<feature type="compositionally biased region" description="Polar residues" evidence="1">
    <location>
        <begin position="63"/>
        <end position="78"/>
    </location>
</feature>
<accession>A0A4Y2CBT6</accession>
<comment type="caution">
    <text evidence="2">The sequence shown here is derived from an EMBL/GenBank/DDBJ whole genome shotgun (WGS) entry which is preliminary data.</text>
</comment>
<gene>
    <name evidence="2" type="ORF">AVEN_271941_1</name>
</gene>
<evidence type="ECO:0000256" key="1">
    <source>
        <dbReference type="SAM" id="MobiDB-lite"/>
    </source>
</evidence>
<keyword evidence="3" id="KW-1185">Reference proteome</keyword>
<dbReference type="Proteomes" id="UP000499080">
    <property type="component" value="Unassembled WGS sequence"/>
</dbReference>
<reference evidence="2 3" key="1">
    <citation type="journal article" date="2019" name="Sci. Rep.">
        <title>Orb-weaving spider Araneus ventricosus genome elucidates the spidroin gene catalogue.</title>
        <authorList>
            <person name="Kono N."/>
            <person name="Nakamura H."/>
            <person name="Ohtoshi R."/>
            <person name="Moran D.A.P."/>
            <person name="Shinohara A."/>
            <person name="Yoshida Y."/>
            <person name="Fujiwara M."/>
            <person name="Mori M."/>
            <person name="Tomita M."/>
            <person name="Arakawa K."/>
        </authorList>
    </citation>
    <scope>NUCLEOTIDE SEQUENCE [LARGE SCALE GENOMIC DNA]</scope>
</reference>
<proteinExistence type="predicted"/>
<evidence type="ECO:0000313" key="3">
    <source>
        <dbReference type="Proteomes" id="UP000499080"/>
    </source>
</evidence>
<feature type="region of interest" description="Disordered" evidence="1">
    <location>
        <begin position="56"/>
        <end position="78"/>
    </location>
</feature>
<organism evidence="2 3">
    <name type="scientific">Araneus ventricosus</name>
    <name type="common">Orbweaver spider</name>
    <name type="synonym">Epeira ventricosa</name>
    <dbReference type="NCBI Taxonomy" id="182803"/>
    <lineage>
        <taxon>Eukaryota</taxon>
        <taxon>Metazoa</taxon>
        <taxon>Ecdysozoa</taxon>
        <taxon>Arthropoda</taxon>
        <taxon>Chelicerata</taxon>
        <taxon>Arachnida</taxon>
        <taxon>Araneae</taxon>
        <taxon>Araneomorphae</taxon>
        <taxon>Entelegynae</taxon>
        <taxon>Araneoidea</taxon>
        <taxon>Araneidae</taxon>
        <taxon>Araneus</taxon>
    </lineage>
</organism>
<dbReference type="EMBL" id="BGPR01000172">
    <property type="protein sequence ID" value="GBM01690.1"/>
    <property type="molecule type" value="Genomic_DNA"/>
</dbReference>
<sequence length="104" mass="11348">MSHDSQQLIANHSIHNNSNFAASSKLCIIFGHQPNILPIVWCGSFERGVPVQVLSSSSDSSSKLRGQSQNSPRVASNQDVNITPVAEIGSERCRFILNEACRLI</sequence>